<feature type="transmembrane region" description="Helical" evidence="1">
    <location>
        <begin position="35"/>
        <end position="55"/>
    </location>
</feature>
<dbReference type="RefSeq" id="WP_267766780.1">
    <property type="nucleotide sequence ID" value="NZ_JAPNKE010000002.1"/>
</dbReference>
<evidence type="ECO:0000256" key="1">
    <source>
        <dbReference type="SAM" id="Phobius"/>
    </source>
</evidence>
<feature type="transmembrane region" description="Helical" evidence="1">
    <location>
        <begin position="131"/>
        <end position="151"/>
    </location>
</feature>
<organism evidence="2 3">
    <name type="scientific">Nannocystis pusilla</name>
    <dbReference type="NCBI Taxonomy" id="889268"/>
    <lineage>
        <taxon>Bacteria</taxon>
        <taxon>Pseudomonadati</taxon>
        <taxon>Myxococcota</taxon>
        <taxon>Polyangia</taxon>
        <taxon>Nannocystales</taxon>
        <taxon>Nannocystaceae</taxon>
        <taxon>Nannocystis</taxon>
    </lineage>
</organism>
<evidence type="ECO:0000313" key="3">
    <source>
        <dbReference type="Proteomes" id="UP001150924"/>
    </source>
</evidence>
<dbReference type="AlphaFoldDB" id="A0A9X3EJG1"/>
<keyword evidence="1" id="KW-0812">Transmembrane</keyword>
<accession>A0A9X3EJG1</accession>
<dbReference type="Proteomes" id="UP001150924">
    <property type="component" value="Unassembled WGS sequence"/>
</dbReference>
<gene>
    <name evidence="2" type="ORF">OV079_06085</name>
</gene>
<protein>
    <submittedName>
        <fullName evidence="2">Uncharacterized protein</fullName>
    </submittedName>
</protein>
<evidence type="ECO:0000313" key="2">
    <source>
        <dbReference type="EMBL" id="MCY1005147.1"/>
    </source>
</evidence>
<name>A0A9X3EJG1_9BACT</name>
<keyword evidence="1" id="KW-1133">Transmembrane helix</keyword>
<dbReference type="EMBL" id="JAPNKE010000002">
    <property type="protein sequence ID" value="MCY1005147.1"/>
    <property type="molecule type" value="Genomic_DNA"/>
</dbReference>
<proteinExistence type="predicted"/>
<reference evidence="2" key="1">
    <citation type="submission" date="2022-11" db="EMBL/GenBank/DDBJ databases">
        <title>Minimal conservation of predation-associated metabolite biosynthetic gene clusters underscores biosynthetic potential of Myxococcota including descriptions for ten novel species: Archangium lansinium sp. nov., Myxococcus landrumus sp. nov., Nannocystis bai.</title>
        <authorList>
            <person name="Ahearne A."/>
            <person name="Stevens C."/>
            <person name="Phillips K."/>
        </authorList>
    </citation>
    <scope>NUCLEOTIDE SEQUENCE</scope>
    <source>
        <strain evidence="2">Na p29</strain>
    </source>
</reference>
<sequence>MSPALALFVSLTLVRPVGPAPAPARELPPAMPLSGLGLLVSAGVAGGLGLAAHVWRIGILRRGCGGQQFVFPELQVTVTGCVDESLRYLGFSTVAPLFNFAAIGLAAGGGTVRGRFTAWNRARHERREKIAPAYLGGGAGLLALGLAMYVGSRVALWRDRFGAESCRQEGTLTESCVRDRWSAWLVLTAAGQSLTVAGAGLLAYGVSYARAVRVSRLSELRLEPSVTPRFVGLSLAGRF</sequence>
<feature type="transmembrane region" description="Helical" evidence="1">
    <location>
        <begin position="181"/>
        <end position="206"/>
    </location>
</feature>
<comment type="caution">
    <text evidence="2">The sequence shown here is derived from an EMBL/GenBank/DDBJ whole genome shotgun (WGS) entry which is preliminary data.</text>
</comment>
<keyword evidence="3" id="KW-1185">Reference proteome</keyword>
<keyword evidence="1" id="KW-0472">Membrane</keyword>